<reference evidence="2 3" key="1">
    <citation type="submission" date="2024-02" db="EMBL/GenBank/DDBJ databases">
        <authorList>
            <person name="Chen Y."/>
            <person name="Shah S."/>
            <person name="Dougan E. K."/>
            <person name="Thang M."/>
            <person name="Chan C."/>
        </authorList>
    </citation>
    <scope>NUCLEOTIDE SEQUENCE [LARGE SCALE GENOMIC DNA]</scope>
</reference>
<accession>A0ABP0QNT5</accession>
<evidence type="ECO:0000313" key="3">
    <source>
        <dbReference type="Proteomes" id="UP001642464"/>
    </source>
</evidence>
<evidence type="ECO:0000313" key="2">
    <source>
        <dbReference type="EMBL" id="CAK9089818.1"/>
    </source>
</evidence>
<protein>
    <submittedName>
        <fullName evidence="2">Uncharacterized protein</fullName>
    </submittedName>
</protein>
<gene>
    <name evidence="2" type="ORF">SCF082_LOCUS42372</name>
</gene>
<sequence>MAAAASLQDSKPARMQMQDWCSFPVYFSASDWKAIDDAPSSLAALDTMLAKLVALGLRAPSEPTQAMIAATGILCDRSISKPQQLGEHKLRSFFLNVKSQVRLCMSKAKSCKKDLPGGEFLLSLPPNPNDAPEAVQKVAFDGEAMQPPPHSLMDISNLARQIKMRHVKGVPETSCVNPDSTFWSSFQSLLMVAQHLVKPTHEECNLTMLGGRPQKALETLLQRSENQPKPAPPLALEDRRQPSPACLALPAPPTEPRKVDPETAFAQPVSQPLPSLQPAESQGHLEKPAMNQIAQHAMGPVSEGQVDKPAETLTGAQKNENNRVSLSQSLEKLQIARIKVKEGSKTMEAPRSPLVLRKPAASRITTSQVRRKPAAAETKSKSILKKKPATSSVKVDDKKTMSSNERNRLRDAILEIVEDWSPTSPAPAEELPSPSTPPWRKHYDSKHLIRRKRARLDQQHADAELQKKDAQVILNDEKADPQKGDEAYSPNAASVKHDQNEVTLKDEKADLENAAALKHDESSHGAETATKASKAEDMKDVVVPPWHLHPLRLQPKFKPKARTTCNENAVVEEDGNEMKQLAELYGVSRRRLEEWLGLEKRGRGKGCKPWRHGQ</sequence>
<feature type="region of interest" description="Disordered" evidence="1">
    <location>
        <begin position="516"/>
        <end position="538"/>
    </location>
</feature>
<comment type="caution">
    <text evidence="2">The sequence shown here is derived from an EMBL/GenBank/DDBJ whole genome shotgun (WGS) entry which is preliminary data.</text>
</comment>
<feature type="compositionally biased region" description="Basic and acidic residues" evidence="1">
    <location>
        <begin position="394"/>
        <end position="413"/>
    </location>
</feature>
<feature type="compositionally biased region" description="Basic and acidic residues" evidence="1">
    <location>
        <begin position="455"/>
        <end position="486"/>
    </location>
</feature>
<dbReference type="EMBL" id="CAXAMM010039904">
    <property type="protein sequence ID" value="CAK9089818.1"/>
    <property type="molecule type" value="Genomic_DNA"/>
</dbReference>
<organism evidence="2 3">
    <name type="scientific">Durusdinium trenchii</name>
    <dbReference type="NCBI Taxonomy" id="1381693"/>
    <lineage>
        <taxon>Eukaryota</taxon>
        <taxon>Sar</taxon>
        <taxon>Alveolata</taxon>
        <taxon>Dinophyceae</taxon>
        <taxon>Suessiales</taxon>
        <taxon>Symbiodiniaceae</taxon>
        <taxon>Durusdinium</taxon>
    </lineage>
</organism>
<keyword evidence="3" id="KW-1185">Reference proteome</keyword>
<feature type="compositionally biased region" description="Low complexity" evidence="1">
    <location>
        <begin position="421"/>
        <end position="433"/>
    </location>
</feature>
<feature type="region of interest" description="Disordered" evidence="1">
    <location>
        <begin position="359"/>
        <end position="500"/>
    </location>
</feature>
<evidence type="ECO:0000256" key="1">
    <source>
        <dbReference type="SAM" id="MobiDB-lite"/>
    </source>
</evidence>
<dbReference type="Proteomes" id="UP001642464">
    <property type="component" value="Unassembled WGS sequence"/>
</dbReference>
<feature type="region of interest" description="Disordered" evidence="1">
    <location>
        <begin position="224"/>
        <end position="262"/>
    </location>
</feature>
<proteinExistence type="predicted"/>
<name>A0ABP0QNT5_9DINO</name>